<evidence type="ECO:0000256" key="1">
    <source>
        <dbReference type="SAM" id="SignalP"/>
    </source>
</evidence>
<keyword evidence="1" id="KW-0732">Signal</keyword>
<dbReference type="SUPFAM" id="SSF50156">
    <property type="entry name" value="PDZ domain-like"/>
    <property type="match status" value="1"/>
</dbReference>
<dbReference type="InterPro" id="IPR036034">
    <property type="entry name" value="PDZ_sf"/>
</dbReference>
<keyword evidence="2" id="KW-0378">Hydrolase</keyword>
<dbReference type="Proteomes" id="UP000676996">
    <property type="component" value="Unassembled WGS sequence"/>
</dbReference>
<proteinExistence type="predicted"/>
<dbReference type="Pfam" id="PF13650">
    <property type="entry name" value="Asp_protease_2"/>
    <property type="match status" value="2"/>
</dbReference>
<accession>A0A8T4IG15</accession>
<dbReference type="InterPro" id="IPR021109">
    <property type="entry name" value="Peptidase_aspartic_dom_sf"/>
</dbReference>
<dbReference type="Gene3D" id="2.40.70.10">
    <property type="entry name" value="Acid Proteases"/>
    <property type="match status" value="2"/>
</dbReference>
<dbReference type="EMBL" id="JAGRQC010000004">
    <property type="protein sequence ID" value="MBR0553401.1"/>
    <property type="molecule type" value="Genomic_DNA"/>
</dbReference>
<dbReference type="GO" id="GO:0004190">
    <property type="term" value="F:aspartic-type endopeptidase activity"/>
    <property type="evidence" value="ECO:0007669"/>
    <property type="project" value="InterPro"/>
</dbReference>
<organism evidence="2 3">
    <name type="scientific">Stakelama marina</name>
    <dbReference type="NCBI Taxonomy" id="2826939"/>
    <lineage>
        <taxon>Bacteria</taxon>
        <taxon>Pseudomonadati</taxon>
        <taxon>Pseudomonadota</taxon>
        <taxon>Alphaproteobacteria</taxon>
        <taxon>Sphingomonadales</taxon>
        <taxon>Sphingomonadaceae</taxon>
        <taxon>Stakelama</taxon>
    </lineage>
</organism>
<dbReference type="AlphaFoldDB" id="A0A8T4IG15"/>
<keyword evidence="3" id="KW-1185">Reference proteome</keyword>
<evidence type="ECO:0000313" key="2">
    <source>
        <dbReference type="EMBL" id="MBR0553401.1"/>
    </source>
</evidence>
<reference evidence="2" key="1">
    <citation type="submission" date="2021-04" db="EMBL/GenBank/DDBJ databases">
        <title>Ouciella asimina sp. nov., isolated from the surface seawater in the hydrothermal field of Okinawa Trough.</title>
        <authorList>
            <person name="Shuang W."/>
        </authorList>
    </citation>
    <scope>NUCLEOTIDE SEQUENCE</scope>
    <source>
        <strain evidence="2">LXI357</strain>
    </source>
</reference>
<evidence type="ECO:0000313" key="3">
    <source>
        <dbReference type="Proteomes" id="UP000676996"/>
    </source>
</evidence>
<protein>
    <submittedName>
        <fullName evidence="2">Aspartyl protease family protein</fullName>
    </submittedName>
</protein>
<dbReference type="GO" id="GO:0006508">
    <property type="term" value="P:proteolysis"/>
    <property type="evidence" value="ECO:0007669"/>
    <property type="project" value="UniProtKB-KW"/>
</dbReference>
<feature type="chain" id="PRO_5035851713" evidence="1">
    <location>
        <begin position="21"/>
        <end position="390"/>
    </location>
</feature>
<dbReference type="RefSeq" id="WP_284054666.1">
    <property type="nucleotide sequence ID" value="NZ_JAGRQC010000004.1"/>
</dbReference>
<dbReference type="PROSITE" id="PS00141">
    <property type="entry name" value="ASP_PROTEASE"/>
    <property type="match status" value="1"/>
</dbReference>
<dbReference type="SUPFAM" id="SSF50630">
    <property type="entry name" value="Acid proteases"/>
    <property type="match status" value="1"/>
</dbReference>
<sequence>MRMTILAVLLLVLGAAPAIAAPPSIQLAHDAEARWVSFDLTPGNQIRFHMEVNGKPATAILDTGVSVSVASAKFARTAGLRISAKSEADAIGGNVAIGWAAPRAIELGGLKRKGGRIAVADLTAMATGSATPVDMLIGSDILSCCAIDIDYDARRFRILPSGRMPFRGVSAPLSLSRGSKVYVSELTLGRQHIKPVLVDTGDGAAVTVTQSTWKKSGLKPKAVTSAVAYGLGGPIETRLTILPELHVDGLTAHNVELRIEDDMGFSTKTGTLGRIGSAFLQRYRVLLDPHAGHIVFRPGKKVDEVPIRSTSGLLVGLDRDRLRVLHVMKNSPAAHDGWQDGDTICRVDGSPIAGNGLSADTSWSAGPPGEVVKLGMCDGTKRALTLAQFY</sequence>
<comment type="caution">
    <text evidence="2">The sequence shown here is derived from an EMBL/GenBank/DDBJ whole genome shotgun (WGS) entry which is preliminary data.</text>
</comment>
<dbReference type="Gene3D" id="2.30.42.10">
    <property type="match status" value="1"/>
</dbReference>
<dbReference type="InterPro" id="IPR001969">
    <property type="entry name" value="Aspartic_peptidase_AS"/>
</dbReference>
<gene>
    <name evidence="2" type="ORF">J7S20_12900</name>
</gene>
<name>A0A8T4IG15_9SPHN</name>
<feature type="signal peptide" evidence="1">
    <location>
        <begin position="1"/>
        <end position="20"/>
    </location>
</feature>
<keyword evidence="2" id="KW-0645">Protease</keyword>